<dbReference type="Pfam" id="PF05577">
    <property type="entry name" value="Peptidase_S28"/>
    <property type="match status" value="1"/>
</dbReference>
<dbReference type="Gene3D" id="3.40.50.1820">
    <property type="entry name" value="alpha/beta hydrolase"/>
    <property type="match status" value="1"/>
</dbReference>
<dbReference type="Proteomes" id="UP001151699">
    <property type="component" value="Unassembled WGS sequence"/>
</dbReference>
<feature type="non-terminal residue" evidence="1">
    <location>
        <position position="104"/>
    </location>
</feature>
<feature type="non-terminal residue" evidence="1">
    <location>
        <position position="1"/>
    </location>
</feature>
<dbReference type="GO" id="GO:0006508">
    <property type="term" value="P:proteolysis"/>
    <property type="evidence" value="ECO:0007669"/>
    <property type="project" value="InterPro"/>
</dbReference>
<gene>
    <name evidence="1" type="ORF">Bhyg_17230</name>
</gene>
<dbReference type="GO" id="GO:0070008">
    <property type="term" value="F:serine-type exopeptidase activity"/>
    <property type="evidence" value="ECO:0007669"/>
    <property type="project" value="InterPro"/>
</dbReference>
<name>A0A9Q0MIY2_9DIPT</name>
<sequence length="104" mass="11467">NKINFPFYSSLRYNRSALQSAVENLNLIYGGQEQVISHVIYTNAGLDPWIGHGVSEYGLIESEAIYLQYAAAGADLSSISASDPVELTRAKQRITEVVTRWAST</sequence>
<dbReference type="AlphaFoldDB" id="A0A9Q0MIY2"/>
<organism evidence="1 2">
    <name type="scientific">Pseudolycoriella hygida</name>
    <dbReference type="NCBI Taxonomy" id="35572"/>
    <lineage>
        <taxon>Eukaryota</taxon>
        <taxon>Metazoa</taxon>
        <taxon>Ecdysozoa</taxon>
        <taxon>Arthropoda</taxon>
        <taxon>Hexapoda</taxon>
        <taxon>Insecta</taxon>
        <taxon>Pterygota</taxon>
        <taxon>Neoptera</taxon>
        <taxon>Endopterygota</taxon>
        <taxon>Diptera</taxon>
        <taxon>Nematocera</taxon>
        <taxon>Sciaroidea</taxon>
        <taxon>Sciaridae</taxon>
        <taxon>Pseudolycoriella</taxon>
    </lineage>
</organism>
<keyword evidence="2" id="KW-1185">Reference proteome</keyword>
<evidence type="ECO:0000313" key="2">
    <source>
        <dbReference type="Proteomes" id="UP001151699"/>
    </source>
</evidence>
<proteinExistence type="predicted"/>
<dbReference type="InterPro" id="IPR008758">
    <property type="entry name" value="Peptidase_S28"/>
</dbReference>
<reference evidence="1" key="1">
    <citation type="submission" date="2022-07" db="EMBL/GenBank/DDBJ databases">
        <authorList>
            <person name="Trinca V."/>
            <person name="Uliana J.V.C."/>
            <person name="Torres T.T."/>
            <person name="Ward R.J."/>
            <person name="Monesi N."/>
        </authorList>
    </citation>
    <scope>NUCLEOTIDE SEQUENCE</scope>
    <source>
        <strain evidence="1">HSMRA1968</strain>
        <tissue evidence="1">Whole embryos</tissue>
    </source>
</reference>
<comment type="caution">
    <text evidence="1">The sequence shown here is derived from an EMBL/GenBank/DDBJ whole genome shotgun (WGS) entry which is preliminary data.</text>
</comment>
<dbReference type="InterPro" id="IPR029058">
    <property type="entry name" value="AB_hydrolase_fold"/>
</dbReference>
<evidence type="ECO:0000313" key="1">
    <source>
        <dbReference type="EMBL" id="KAJ6623772.1"/>
    </source>
</evidence>
<dbReference type="EMBL" id="WJQU01003574">
    <property type="protein sequence ID" value="KAJ6623772.1"/>
    <property type="molecule type" value="Genomic_DNA"/>
</dbReference>
<protein>
    <submittedName>
        <fullName evidence="1">Uncharacterized protein</fullName>
    </submittedName>
</protein>
<accession>A0A9Q0MIY2</accession>